<proteinExistence type="inferred from homology"/>
<keyword evidence="11" id="KW-1185">Reference proteome</keyword>
<dbReference type="eggNOG" id="COG2309">
    <property type="taxonomic scope" value="Bacteria"/>
</dbReference>
<dbReference type="PANTHER" id="PTHR34448:SF3">
    <property type="entry name" value="AMINOPEPTIDASE AMPS"/>
    <property type="match status" value="1"/>
</dbReference>
<dbReference type="PANTHER" id="PTHR34448">
    <property type="entry name" value="AMINOPEPTIDASE"/>
    <property type="match status" value="1"/>
</dbReference>
<dbReference type="OrthoDB" id="9803993at2"/>
<comment type="cofactor">
    <cofactor evidence="2">
        <name>Mg(2+)</name>
        <dbReference type="ChEBI" id="CHEBI:18420"/>
    </cofactor>
</comment>
<dbReference type="Proteomes" id="UP000010296">
    <property type="component" value="Unassembled WGS sequence"/>
</dbReference>
<protein>
    <submittedName>
        <fullName evidence="10">Aminopeptidase PepS</fullName>
        <ecNumber evidence="10">3.4.11.-</ecNumber>
    </submittedName>
</protein>
<evidence type="ECO:0000256" key="6">
    <source>
        <dbReference type="ARBA" id="ARBA00022670"/>
    </source>
</evidence>
<evidence type="ECO:0000313" key="11">
    <source>
        <dbReference type="Proteomes" id="UP000010296"/>
    </source>
</evidence>
<dbReference type="HOGENOM" id="CLU_054346_1_0_9"/>
<keyword evidence="5 10" id="KW-0031">Aminopeptidase</keyword>
<evidence type="ECO:0000256" key="2">
    <source>
        <dbReference type="ARBA" id="ARBA00001946"/>
    </source>
</evidence>
<keyword evidence="9" id="KW-0482">Metalloprotease</keyword>
<dbReference type="InterPro" id="IPR052170">
    <property type="entry name" value="M29_Exopeptidase"/>
</dbReference>
<evidence type="ECO:0000256" key="7">
    <source>
        <dbReference type="ARBA" id="ARBA00022723"/>
    </source>
</evidence>
<evidence type="ECO:0000256" key="3">
    <source>
        <dbReference type="ARBA" id="ARBA00001947"/>
    </source>
</evidence>
<evidence type="ECO:0000256" key="9">
    <source>
        <dbReference type="ARBA" id="ARBA00023049"/>
    </source>
</evidence>
<dbReference type="GO" id="GO:0008237">
    <property type="term" value="F:metallopeptidase activity"/>
    <property type="evidence" value="ECO:0007669"/>
    <property type="project" value="UniProtKB-KW"/>
</dbReference>
<comment type="caution">
    <text evidence="10">The sequence shown here is derived from an EMBL/GenBank/DDBJ whole genome shotgun (WGS) entry which is preliminary data.</text>
</comment>
<gene>
    <name evidence="10" type="primary">pepS</name>
    <name evidence="10" type="ORF">HMPREF9088_0067</name>
</gene>
<dbReference type="InterPro" id="IPR000787">
    <property type="entry name" value="Peptidase_M29"/>
</dbReference>
<dbReference type="MEROPS" id="M29.004"/>
<dbReference type="PATRIC" id="fig|888064.11.peg.844"/>
<dbReference type="GO" id="GO:0006508">
    <property type="term" value="P:proteolysis"/>
    <property type="evidence" value="ECO:0007669"/>
    <property type="project" value="UniProtKB-KW"/>
</dbReference>
<keyword evidence="7" id="KW-0479">Metal-binding</keyword>
<sequence length="414" mass="45201">MLQMKNTTFYQNLETYAQLVVEVGVNVQKGHTIVLSVSVDQAPLARLITEKAYALGAAEVIVQWTDDAIQRSFLTHAEDDRLAIVPQYKVDQADDWLAKGASRISVVSTDPGAFASVAGDRVATYQAASGKALLNLRKASQANKISWTVVAAASVEWAQRVFPDKSPEKAQEALWDQIFQTTRVYENNPVEAWKNHDELLRKKANELNAEQFDALHYTAPGTDLTIGLPSGHIWEGAGSFNSRGEEFMANMPTEEVFTAPDANRVDGYISSTKPLSYGGTILSGMQFTFKDGKVIDYSAEQGQETLASLLSIDEGAKHLGEVALVPNQSPISQSGLTFFNTLFDENASNHLALGAAYAFSVTGGTEMTEEELKQAGLNRSQTHVDFMVGSSHMNIDGIKKDGSRVPIFRNGEWA</sequence>
<evidence type="ECO:0000256" key="8">
    <source>
        <dbReference type="ARBA" id="ARBA00022801"/>
    </source>
</evidence>
<evidence type="ECO:0000313" key="10">
    <source>
        <dbReference type="EMBL" id="EFU75019.1"/>
    </source>
</evidence>
<comment type="cofactor">
    <cofactor evidence="3">
        <name>Zn(2+)</name>
        <dbReference type="ChEBI" id="CHEBI:29105"/>
    </cofactor>
</comment>
<evidence type="ECO:0000256" key="4">
    <source>
        <dbReference type="ARBA" id="ARBA00008236"/>
    </source>
</evidence>
<dbReference type="InterPro" id="IPR035097">
    <property type="entry name" value="M29_N-terminal"/>
</dbReference>
<keyword evidence="8 10" id="KW-0378">Hydrolase</keyword>
<name>E6LCH7_ENTI1</name>
<comment type="similarity">
    <text evidence="4">Belongs to the peptidase M29 family.</text>
</comment>
<evidence type="ECO:0000256" key="5">
    <source>
        <dbReference type="ARBA" id="ARBA00022438"/>
    </source>
</evidence>
<dbReference type="EC" id="3.4.11.-" evidence="10"/>
<dbReference type="GO" id="GO:0046872">
    <property type="term" value="F:metal ion binding"/>
    <property type="evidence" value="ECO:0007669"/>
    <property type="project" value="UniProtKB-KW"/>
</dbReference>
<dbReference type="SUPFAM" id="SSF144052">
    <property type="entry name" value="Thermophilic metalloprotease-like"/>
    <property type="match status" value="1"/>
</dbReference>
<dbReference type="Pfam" id="PF02073">
    <property type="entry name" value="Peptidase_M29"/>
    <property type="match status" value="1"/>
</dbReference>
<organism evidence="10 11">
    <name type="scientific">Enterococcus italicus (strain DSM 15952 / CCUG 50447 / LMG 22039 / TP 1.5)</name>
    <dbReference type="NCBI Taxonomy" id="888064"/>
    <lineage>
        <taxon>Bacteria</taxon>
        <taxon>Bacillati</taxon>
        <taxon>Bacillota</taxon>
        <taxon>Bacilli</taxon>
        <taxon>Lactobacillales</taxon>
        <taxon>Enterococcaceae</taxon>
        <taxon>Enterococcus</taxon>
    </lineage>
</organism>
<dbReference type="PRINTS" id="PR00919">
    <property type="entry name" value="THERMOPTASE"/>
</dbReference>
<dbReference type="Gene3D" id="3.40.1830.10">
    <property type="entry name" value="Thermophilic metalloprotease (M29)"/>
    <property type="match status" value="1"/>
</dbReference>
<dbReference type="EMBL" id="AEPV01000003">
    <property type="protein sequence ID" value="EFU75019.1"/>
    <property type="molecule type" value="Genomic_DNA"/>
</dbReference>
<dbReference type="AlphaFoldDB" id="E6LCH7"/>
<dbReference type="GO" id="GO:0004177">
    <property type="term" value="F:aminopeptidase activity"/>
    <property type="evidence" value="ECO:0007669"/>
    <property type="project" value="UniProtKB-KW"/>
</dbReference>
<accession>E6LCH7</accession>
<keyword evidence="6" id="KW-0645">Protease</keyword>
<comment type="cofactor">
    <cofactor evidence="1">
        <name>Co(2+)</name>
        <dbReference type="ChEBI" id="CHEBI:48828"/>
    </cofactor>
</comment>
<evidence type="ECO:0000256" key="1">
    <source>
        <dbReference type="ARBA" id="ARBA00001941"/>
    </source>
</evidence>
<dbReference type="STRING" id="888064.HMPREF9088_0067"/>
<reference evidence="10 11" key="1">
    <citation type="submission" date="2010-12" db="EMBL/GenBank/DDBJ databases">
        <authorList>
            <person name="Muzny D."/>
            <person name="Qin X."/>
            <person name="Deng J."/>
            <person name="Jiang H."/>
            <person name="Liu Y."/>
            <person name="Qu J."/>
            <person name="Song X.-Z."/>
            <person name="Zhang L."/>
            <person name="Thornton R."/>
            <person name="Coyle M."/>
            <person name="Francisco L."/>
            <person name="Jackson L."/>
            <person name="Javaid M."/>
            <person name="Korchina V."/>
            <person name="Kovar C."/>
            <person name="Mata R."/>
            <person name="Mathew T."/>
            <person name="Ngo R."/>
            <person name="Nguyen L."/>
            <person name="Nguyen N."/>
            <person name="Okwuonu G."/>
            <person name="Ongeri F."/>
            <person name="Pham C."/>
            <person name="Simmons D."/>
            <person name="Wilczek-Boney K."/>
            <person name="Hale W."/>
            <person name="Jakkamsetti A."/>
            <person name="Pham P."/>
            <person name="Ruth R."/>
            <person name="San Lucas F."/>
            <person name="Warren J."/>
            <person name="Zhang J."/>
            <person name="Zhao Z."/>
            <person name="Zhou C."/>
            <person name="Zhu D."/>
            <person name="Lee S."/>
            <person name="Bess C."/>
            <person name="Blankenburg K."/>
            <person name="Forbes L."/>
            <person name="Fu Q."/>
            <person name="Gubbala S."/>
            <person name="Hirani K."/>
            <person name="Jayaseelan J.C."/>
            <person name="Lara F."/>
            <person name="Munidasa M."/>
            <person name="Palculict T."/>
            <person name="Patil S."/>
            <person name="Pu L.-L."/>
            <person name="Saada N."/>
            <person name="Tang L."/>
            <person name="Weissenberger G."/>
            <person name="Zhu Y."/>
            <person name="Hemphill L."/>
            <person name="Shang Y."/>
            <person name="Youmans B."/>
            <person name="Ayvaz T."/>
            <person name="Ross M."/>
            <person name="Santibanez J."/>
            <person name="Aqrawi P."/>
            <person name="Gross S."/>
            <person name="Joshi V."/>
            <person name="Fowler G."/>
            <person name="Nazareth L."/>
            <person name="Reid J."/>
            <person name="Worley K."/>
            <person name="Petrosino J."/>
            <person name="Highlander S."/>
            <person name="Gibbs R."/>
        </authorList>
    </citation>
    <scope>NUCLEOTIDE SEQUENCE [LARGE SCALE GENOMIC DNA]</scope>
    <source>
        <strain evidence="11">DSM 15952 / CCUG 50447 / LMG 22039 / TP 1.5</strain>
    </source>
</reference>